<accession>A0ACC0X5W1</accession>
<dbReference type="EMBL" id="CM047749">
    <property type="protein sequence ID" value="KAJ0010890.1"/>
    <property type="molecule type" value="Genomic_DNA"/>
</dbReference>
<name>A0ACC0X5W1_9ROSI</name>
<keyword evidence="2" id="KW-1185">Reference proteome</keyword>
<evidence type="ECO:0000313" key="2">
    <source>
        <dbReference type="Proteomes" id="UP001163603"/>
    </source>
</evidence>
<gene>
    <name evidence="1" type="ORF">Pint_33632</name>
</gene>
<evidence type="ECO:0000313" key="1">
    <source>
        <dbReference type="EMBL" id="KAJ0010890.1"/>
    </source>
</evidence>
<reference evidence="2" key="1">
    <citation type="journal article" date="2023" name="G3 (Bethesda)">
        <title>Genome assembly and association tests identify interacting loci associated with vigor, precocity, and sex in interspecific pistachio rootstocks.</title>
        <authorList>
            <person name="Palmer W."/>
            <person name="Jacygrad E."/>
            <person name="Sagayaradj S."/>
            <person name="Cavanaugh K."/>
            <person name="Han R."/>
            <person name="Bertier L."/>
            <person name="Beede B."/>
            <person name="Kafkas S."/>
            <person name="Golino D."/>
            <person name="Preece J."/>
            <person name="Michelmore R."/>
        </authorList>
    </citation>
    <scope>NUCLEOTIDE SEQUENCE [LARGE SCALE GENOMIC DNA]</scope>
</reference>
<protein>
    <submittedName>
        <fullName evidence="1">Uncharacterized protein</fullName>
    </submittedName>
</protein>
<sequence>MAEMANNAQYSGVQMPHQPPIAGSMDPPRGFVPPMPLQFRPLVPAPQPQHFMPVASQHFQPVGQSVPVMNAGLPSQTPQPQFPPLMQQLPARPGPPAPSHLPPPPQAISLPNSQPGHITAGSSLPQPNVQGPSLYPPGLGVLGRPLSASYTFAPSSYGQPQMTANASAGTQYQPQSQMHTPSTPVGGQTGAAGSQSSVSVAPLQQAREQPVVTAAPVLASTVQPKPTEGVPTDWIEHSSADGRRYYFNKRTRQSTWEKPFELMTPIEVSHTINIAFTKSSCWWAHYTSRADASTDWKEFTSPDGRKYYYNKVTRQSKWSIPEELKLAREQAEKLPIKGTMSEASANSQVLASIPSSVVQASSSVDTSSCSVQEVASSPVAVAPVVAVGDIQPATASGSSALAIVASPVLANEDGVQTTIDSIAPVTAASGSEGVSVPVNTIVETMNNSSNSSAQDIVTSANEGPAQDKEETRKDVVTGEKVHDSLEEKTVEQEHLTYANKLEAKNAFKALLEYANVGSDWTWDQAMRVIINDKRYGALRTLGERKQAFNEFLGQRKKQEAEERRSKLKKAREDYKKMLEESLELTSSTRWSKAATMFENDERFKALERERDRRDLFDNHLEELKQKERVKAQEERKWNVIEYRKFLESCDFIKASSQWRKVQDRLEADERCSRLEKIDRLEIFQEYLRDLEKEEEEQRKIQKEELRKAERKNRDEFRKLMEGHVADGTLTAKSHWRDYCMKVKDLPAYIAVASNTSGSTPKDLFEDVAEELQKQYQEDKTRMKDAVRLKRITLLSTWSFEDFKASILEDVTSPPISDVNLKLVFDELLERVKEKEEKEAKKLKRLADEFFDLLRSIKEISVSSTWENCLQLFESSREFSSIGEESICRGIFDEYVAQLKEQAKEIEGKRKEEKFGHSRSAILLCEEGCSFHCCCELCLMDKIVDSSILSRGTLMIAWHIIVARKEKEREERDRRKVKQGREKERGREREKEDHLKKDGTDNEHVDSEIHFFSEKKSGKDNDKKHRKRHQSSQDNLNENEKDRSKNSHRHNSDRKKSRRHASTPESEDESRHKRHKRDHRSGSRKNGDHEDLEDGEFGREGESR</sequence>
<organism evidence="1 2">
    <name type="scientific">Pistacia integerrima</name>
    <dbReference type="NCBI Taxonomy" id="434235"/>
    <lineage>
        <taxon>Eukaryota</taxon>
        <taxon>Viridiplantae</taxon>
        <taxon>Streptophyta</taxon>
        <taxon>Embryophyta</taxon>
        <taxon>Tracheophyta</taxon>
        <taxon>Spermatophyta</taxon>
        <taxon>Magnoliopsida</taxon>
        <taxon>eudicotyledons</taxon>
        <taxon>Gunneridae</taxon>
        <taxon>Pentapetalae</taxon>
        <taxon>rosids</taxon>
        <taxon>malvids</taxon>
        <taxon>Sapindales</taxon>
        <taxon>Anacardiaceae</taxon>
        <taxon>Pistacia</taxon>
    </lineage>
</organism>
<comment type="caution">
    <text evidence="1">The sequence shown here is derived from an EMBL/GenBank/DDBJ whole genome shotgun (WGS) entry which is preliminary data.</text>
</comment>
<dbReference type="Proteomes" id="UP001163603">
    <property type="component" value="Chromosome 14"/>
</dbReference>
<proteinExistence type="predicted"/>